<keyword evidence="2" id="KW-1185">Reference proteome</keyword>
<name>A0A8E6B492_9BACT</name>
<dbReference type="SUPFAM" id="SSF56784">
    <property type="entry name" value="HAD-like"/>
    <property type="match status" value="1"/>
</dbReference>
<protein>
    <submittedName>
        <fullName evidence="1">HAD hydrolase-like protein</fullName>
    </submittedName>
</protein>
<evidence type="ECO:0000313" key="1">
    <source>
        <dbReference type="EMBL" id="QVL30080.1"/>
    </source>
</evidence>
<proteinExistence type="predicted"/>
<dbReference type="GO" id="GO:0006281">
    <property type="term" value="P:DNA repair"/>
    <property type="evidence" value="ECO:0007669"/>
    <property type="project" value="TreeGrafter"/>
</dbReference>
<dbReference type="PANTHER" id="PTHR43434">
    <property type="entry name" value="PHOSPHOGLYCOLATE PHOSPHATASE"/>
    <property type="match status" value="1"/>
</dbReference>
<sequence length="227" mass="24599">MPIELVVCDIAGTSLEDNDAVSHCFREALSEAGLQAPSTLINSVMGIHKPLAIRQIISEIGGTHKEAFLAQADVIHHDFVKRMIDYYTHDPEVREVPGASRVFAELRAAGIKIALDTGFGRKITNVIIERLAWKNSIDASLCSDEVLRGRPHPDLILQLMGILGVSDPKKVCKIGDTPSDLQQGTKAGCGYVVGVTQGSHTREQLMKEPHTHLIGTIAELPKLLGIA</sequence>
<dbReference type="PANTHER" id="PTHR43434:SF19">
    <property type="entry name" value="PHOSPHONOACETALDEHYDE HYDROLASE"/>
    <property type="match status" value="1"/>
</dbReference>
<reference evidence="1" key="1">
    <citation type="submission" date="2021-05" db="EMBL/GenBank/DDBJ databases">
        <title>Complete genome sequence of the cellulolytic planctomycete Telmatocola sphagniphila SP2T and characterization of the first cellulase from planctomycetes.</title>
        <authorList>
            <person name="Rakitin A.L."/>
            <person name="Beletsky A.V."/>
            <person name="Naumoff D.G."/>
            <person name="Kulichevskaya I.S."/>
            <person name="Mardanov A.V."/>
            <person name="Ravin N.V."/>
            <person name="Dedysh S.N."/>
        </authorList>
    </citation>
    <scope>NUCLEOTIDE SEQUENCE</scope>
    <source>
        <strain evidence="1">SP2T</strain>
    </source>
</reference>
<dbReference type="GO" id="GO:0005829">
    <property type="term" value="C:cytosol"/>
    <property type="evidence" value="ECO:0007669"/>
    <property type="project" value="TreeGrafter"/>
</dbReference>
<organism evidence="1 2">
    <name type="scientific">Telmatocola sphagniphila</name>
    <dbReference type="NCBI Taxonomy" id="1123043"/>
    <lineage>
        <taxon>Bacteria</taxon>
        <taxon>Pseudomonadati</taxon>
        <taxon>Planctomycetota</taxon>
        <taxon>Planctomycetia</taxon>
        <taxon>Gemmatales</taxon>
        <taxon>Gemmataceae</taxon>
    </lineage>
</organism>
<dbReference type="Gene3D" id="3.40.50.1000">
    <property type="entry name" value="HAD superfamily/HAD-like"/>
    <property type="match status" value="1"/>
</dbReference>
<dbReference type="GO" id="GO:0008967">
    <property type="term" value="F:phosphoglycolate phosphatase activity"/>
    <property type="evidence" value="ECO:0007669"/>
    <property type="project" value="TreeGrafter"/>
</dbReference>
<dbReference type="InterPro" id="IPR050155">
    <property type="entry name" value="HAD-like_hydrolase_sf"/>
</dbReference>
<gene>
    <name evidence="1" type="ORF">KIH39_14555</name>
</gene>
<evidence type="ECO:0000313" key="2">
    <source>
        <dbReference type="Proteomes" id="UP000676194"/>
    </source>
</evidence>
<dbReference type="InterPro" id="IPR023198">
    <property type="entry name" value="PGP-like_dom2"/>
</dbReference>
<dbReference type="SFLD" id="SFLDG01129">
    <property type="entry name" value="C1.5:_HAD__Beta-PGM__Phosphata"/>
    <property type="match status" value="1"/>
</dbReference>
<accession>A0A8E6B492</accession>
<dbReference type="Gene3D" id="1.10.150.240">
    <property type="entry name" value="Putative phosphatase, domain 2"/>
    <property type="match status" value="1"/>
</dbReference>
<keyword evidence="1" id="KW-0378">Hydrolase</keyword>
<dbReference type="AlphaFoldDB" id="A0A8E6B492"/>
<dbReference type="InterPro" id="IPR023214">
    <property type="entry name" value="HAD_sf"/>
</dbReference>
<dbReference type="RefSeq" id="WP_213493964.1">
    <property type="nucleotide sequence ID" value="NZ_CP074694.1"/>
</dbReference>
<dbReference type="Pfam" id="PF13419">
    <property type="entry name" value="HAD_2"/>
    <property type="match status" value="1"/>
</dbReference>
<dbReference type="EMBL" id="CP074694">
    <property type="protein sequence ID" value="QVL30080.1"/>
    <property type="molecule type" value="Genomic_DNA"/>
</dbReference>
<dbReference type="InterPro" id="IPR041492">
    <property type="entry name" value="HAD_2"/>
</dbReference>
<dbReference type="SFLD" id="SFLDS00003">
    <property type="entry name" value="Haloacid_Dehalogenase"/>
    <property type="match status" value="1"/>
</dbReference>
<dbReference type="Proteomes" id="UP000676194">
    <property type="component" value="Chromosome"/>
</dbReference>
<dbReference type="InterPro" id="IPR036412">
    <property type="entry name" value="HAD-like_sf"/>
</dbReference>
<dbReference type="KEGG" id="tsph:KIH39_14555"/>